<name>A0ABX7FWN9_BRECH</name>
<evidence type="ECO:0000313" key="11">
    <source>
        <dbReference type="Proteomes" id="UP000596248"/>
    </source>
</evidence>
<dbReference type="Pfam" id="PF25198">
    <property type="entry name" value="Spore_GerAC_N"/>
    <property type="match status" value="1"/>
</dbReference>
<evidence type="ECO:0000259" key="8">
    <source>
        <dbReference type="Pfam" id="PF05504"/>
    </source>
</evidence>
<accession>A0ABX7FWN9</accession>
<feature type="domain" description="Spore germination GerAC-like C-terminal" evidence="8">
    <location>
        <begin position="200"/>
        <end position="369"/>
    </location>
</feature>
<keyword evidence="6" id="KW-0564">Palmitate</keyword>
<evidence type="ECO:0000256" key="7">
    <source>
        <dbReference type="ARBA" id="ARBA00023288"/>
    </source>
</evidence>
<dbReference type="InterPro" id="IPR046953">
    <property type="entry name" value="Spore_GerAC-like_C"/>
</dbReference>
<reference evidence="10 11" key="1">
    <citation type="submission" date="2021-01" db="EMBL/GenBank/DDBJ databases">
        <title>Identification of strong promoters based on the transcriptome of Brevibacillus choshinensis.</title>
        <authorList>
            <person name="Yao D."/>
            <person name="Zhang K."/>
            <person name="Wu J."/>
        </authorList>
    </citation>
    <scope>NUCLEOTIDE SEQUENCE [LARGE SCALE GENOMIC DNA]</scope>
    <source>
        <strain evidence="10 11">HPD31-SP3</strain>
    </source>
</reference>
<keyword evidence="3" id="KW-0309">Germination</keyword>
<keyword evidence="7" id="KW-0449">Lipoprotein</keyword>
<evidence type="ECO:0000256" key="3">
    <source>
        <dbReference type="ARBA" id="ARBA00022544"/>
    </source>
</evidence>
<keyword evidence="11" id="KW-1185">Reference proteome</keyword>
<dbReference type="InterPro" id="IPR008844">
    <property type="entry name" value="Spore_GerAC-like"/>
</dbReference>
<evidence type="ECO:0000313" key="10">
    <source>
        <dbReference type="EMBL" id="QRG70026.1"/>
    </source>
</evidence>
<dbReference type="Pfam" id="PF05504">
    <property type="entry name" value="Spore_GerAC"/>
    <property type="match status" value="1"/>
</dbReference>
<evidence type="ECO:0000256" key="6">
    <source>
        <dbReference type="ARBA" id="ARBA00023139"/>
    </source>
</evidence>
<dbReference type="NCBIfam" id="TIGR02887">
    <property type="entry name" value="spore_ger_x_C"/>
    <property type="match status" value="1"/>
</dbReference>
<evidence type="ECO:0000259" key="9">
    <source>
        <dbReference type="Pfam" id="PF25198"/>
    </source>
</evidence>
<comment type="subcellular location">
    <subcellularLocation>
        <location evidence="1">Membrane</location>
        <topology evidence="1">Lipid-anchor</topology>
    </subcellularLocation>
</comment>
<dbReference type="Gene3D" id="3.30.300.210">
    <property type="entry name" value="Nutrient germinant receptor protein C, domain 3"/>
    <property type="match status" value="1"/>
</dbReference>
<organism evidence="10 11">
    <name type="scientific">Brevibacillus choshinensis</name>
    <dbReference type="NCBI Taxonomy" id="54911"/>
    <lineage>
        <taxon>Bacteria</taxon>
        <taxon>Bacillati</taxon>
        <taxon>Bacillota</taxon>
        <taxon>Bacilli</taxon>
        <taxon>Bacillales</taxon>
        <taxon>Paenibacillaceae</taxon>
        <taxon>Brevibacillus</taxon>
    </lineage>
</organism>
<sequence length="372" mass="42656">MFRFLFMIGLSACVITGCTDQRQIEKLGFTHSVGFDLIKGEGAEEERLQVTLVIPSMENQVDKKKQILTTVSKSSKEARLKLSQQSDKQIVSGQVRNTLFGIALAREGLWKHIDTYVRDPAIGPNVKLTIVDGNAHELLSKDYPQHSLTGRYIDKLIEKEIQGQTVPEATIYSWSRDYYDDGIDPVAPLINSLRDHVRIDGVALFNEDKYVGKIEPIHSVIFSFLRGDFRQGELYMELPDEKKKEKEIVLLSSIINKRNIDVERLAGPQKFRVTMRITIKGSVLEYLGERKLSNDAQKKELEHAIEKYIRQTSEKLIAHMQKLKADGMGIGKAVRNHVSYEEWDKMNWDEVFSKLKVEFQVKVKIRDNGKFK</sequence>
<evidence type="ECO:0000256" key="1">
    <source>
        <dbReference type="ARBA" id="ARBA00004635"/>
    </source>
</evidence>
<evidence type="ECO:0000256" key="4">
    <source>
        <dbReference type="ARBA" id="ARBA00022729"/>
    </source>
</evidence>
<keyword evidence="4" id="KW-0732">Signal</keyword>
<dbReference type="InterPro" id="IPR038501">
    <property type="entry name" value="Spore_GerAC_C_sf"/>
</dbReference>
<gene>
    <name evidence="10" type="ORF">JNE38_13415</name>
</gene>
<dbReference type="PANTHER" id="PTHR35789:SF1">
    <property type="entry name" value="SPORE GERMINATION PROTEIN B3"/>
    <property type="match status" value="1"/>
</dbReference>
<dbReference type="InterPro" id="IPR057336">
    <property type="entry name" value="GerAC_N"/>
</dbReference>
<keyword evidence="5" id="KW-0472">Membrane</keyword>
<feature type="domain" description="Spore germination protein N-terminal" evidence="9">
    <location>
        <begin position="20"/>
        <end position="191"/>
    </location>
</feature>
<dbReference type="RefSeq" id="WP_203357000.1">
    <property type="nucleotide sequence ID" value="NZ_CP069127.1"/>
</dbReference>
<evidence type="ECO:0000256" key="5">
    <source>
        <dbReference type="ARBA" id="ARBA00023136"/>
    </source>
</evidence>
<dbReference type="Proteomes" id="UP000596248">
    <property type="component" value="Chromosome"/>
</dbReference>
<dbReference type="PANTHER" id="PTHR35789">
    <property type="entry name" value="SPORE GERMINATION PROTEIN B3"/>
    <property type="match status" value="1"/>
</dbReference>
<evidence type="ECO:0000256" key="2">
    <source>
        <dbReference type="ARBA" id="ARBA00007886"/>
    </source>
</evidence>
<comment type="similarity">
    <text evidence="2">Belongs to the GerABKC lipoprotein family.</text>
</comment>
<dbReference type="PROSITE" id="PS51257">
    <property type="entry name" value="PROKAR_LIPOPROTEIN"/>
    <property type="match status" value="1"/>
</dbReference>
<protein>
    <submittedName>
        <fullName evidence="10">Ger(X)C family spore germination protein</fullName>
    </submittedName>
</protein>
<proteinExistence type="inferred from homology"/>
<dbReference type="EMBL" id="CP069127">
    <property type="protein sequence ID" value="QRG70026.1"/>
    <property type="molecule type" value="Genomic_DNA"/>
</dbReference>